<dbReference type="AlphaFoldDB" id="A0A2V1GU22"/>
<sequence>MAAVEQLITDNIATWAQAVQKRNATGRGSSKKIELYGIKKLRALILELAVRGKLVPQDSEDEPASVLLERIAAEKKLLVKEKKIKKQKELSTISESDKPFELPQNWKFCRLNDLTIAAEAGWSPQCELHPREGNNWGVLKVSAVTWGVYKPKENKELPQALEPRPKYEVKSGDFLISRANTAELVAKAVVVPENAPKYLMMSDKIIRFQFSKTVSSHYINLVNNSMFSRSYYAQVAGGTSSSMKNVSQGQVRNLIVALPPLAEQHRIVTKVNELMSLCDQLEQQTETSLTAHTSLVENLLATLTSSTDAAELEQNWHRIAEHFTTLFTTESSIDQLKQTVLQLAVMGKLVPQDPNDQPASVLLEKIAAEKEQLIKEKKIKKQKALPPIGEDEKPFGLPDGWEWSRFSEVAYSRLGKMLDKAKDQGESKKYLRNTNVQWQKIDLLDIKEMKFEHAELQEFELHKGDLLICEGGEPGRCAIWQHDNIDIYFQKALHRARTYTGVIPEYLEICLMVDAANDSLAQLFTGATIKHLTGDKLSRHIISIPPSGEQARIISQALQLSTLCNHLKTHLQQAQQTRLHLADAMVEKALG</sequence>
<evidence type="ECO:0000313" key="5">
    <source>
        <dbReference type="EMBL" id="PVZ68820.1"/>
    </source>
</evidence>
<keyword evidence="5" id="KW-0255">Endonuclease</keyword>
<keyword evidence="2" id="KW-0680">Restriction system</keyword>
<keyword evidence="6" id="KW-1185">Reference proteome</keyword>
<dbReference type="Proteomes" id="UP000244906">
    <property type="component" value="Unassembled WGS sequence"/>
</dbReference>
<evidence type="ECO:0000259" key="4">
    <source>
        <dbReference type="Pfam" id="PF01420"/>
    </source>
</evidence>
<evidence type="ECO:0000313" key="6">
    <source>
        <dbReference type="Proteomes" id="UP000244906"/>
    </source>
</evidence>
<dbReference type="GO" id="GO:0009307">
    <property type="term" value="P:DNA restriction-modification system"/>
    <property type="evidence" value="ECO:0007669"/>
    <property type="project" value="UniProtKB-KW"/>
</dbReference>
<evidence type="ECO:0000256" key="3">
    <source>
        <dbReference type="ARBA" id="ARBA00023125"/>
    </source>
</evidence>
<accession>A0A2V1GU22</accession>
<keyword evidence="5" id="KW-0378">Hydrolase</keyword>
<feature type="domain" description="Type I restriction modification DNA specificity" evidence="4">
    <location>
        <begin position="103"/>
        <end position="290"/>
    </location>
</feature>
<keyword evidence="3" id="KW-0238">DNA-binding</keyword>
<keyword evidence="5" id="KW-0540">Nuclease</keyword>
<dbReference type="Gene3D" id="3.90.220.20">
    <property type="entry name" value="DNA methylase specificity domains"/>
    <property type="match status" value="2"/>
</dbReference>
<dbReference type="CDD" id="cd17261">
    <property type="entry name" value="RMtype1_S_EcoKI-TRD2-CR2_like"/>
    <property type="match status" value="1"/>
</dbReference>
<feature type="domain" description="Type I restriction modification DNA specificity" evidence="4">
    <location>
        <begin position="398"/>
        <end position="571"/>
    </location>
</feature>
<dbReference type="OrthoDB" id="398435at2"/>
<dbReference type="GO" id="GO:0004519">
    <property type="term" value="F:endonuclease activity"/>
    <property type="evidence" value="ECO:0007669"/>
    <property type="project" value="UniProtKB-KW"/>
</dbReference>
<name>A0A2V1GU22_9GAMM</name>
<dbReference type="Pfam" id="PF01420">
    <property type="entry name" value="Methylase_S"/>
    <property type="match status" value="2"/>
</dbReference>
<evidence type="ECO:0000256" key="2">
    <source>
        <dbReference type="ARBA" id="ARBA00022747"/>
    </source>
</evidence>
<dbReference type="InterPro" id="IPR044946">
    <property type="entry name" value="Restrct_endonuc_typeI_TRD_sf"/>
</dbReference>
<dbReference type="GO" id="GO:0003677">
    <property type="term" value="F:DNA binding"/>
    <property type="evidence" value="ECO:0007669"/>
    <property type="project" value="UniProtKB-KW"/>
</dbReference>
<comment type="similarity">
    <text evidence="1">Belongs to the type-I restriction system S methylase family.</text>
</comment>
<dbReference type="SUPFAM" id="SSF116734">
    <property type="entry name" value="DNA methylase specificity domain"/>
    <property type="match status" value="2"/>
</dbReference>
<protein>
    <submittedName>
        <fullName evidence="5">Restriction endonuclease subunit S</fullName>
    </submittedName>
</protein>
<dbReference type="InterPro" id="IPR051212">
    <property type="entry name" value="Type-I_RE_S_subunit"/>
</dbReference>
<evidence type="ECO:0000256" key="1">
    <source>
        <dbReference type="ARBA" id="ARBA00010923"/>
    </source>
</evidence>
<organism evidence="5 6">
    <name type="scientific">Pelagibaculum spongiae</name>
    <dbReference type="NCBI Taxonomy" id="2080658"/>
    <lineage>
        <taxon>Bacteria</taxon>
        <taxon>Pseudomonadati</taxon>
        <taxon>Pseudomonadota</taxon>
        <taxon>Gammaproteobacteria</taxon>
        <taxon>Oceanospirillales</taxon>
        <taxon>Pelagibaculum</taxon>
    </lineage>
</organism>
<reference evidence="5 6" key="1">
    <citation type="submission" date="2018-04" db="EMBL/GenBank/DDBJ databases">
        <title>Thalassorhabdus spongiae gen. nov., sp. nov., isolated from a marine sponge in South-West Iceland.</title>
        <authorList>
            <person name="Knobloch S."/>
            <person name="Daussin A."/>
            <person name="Johannsson R."/>
            <person name="Marteinsson V.T."/>
        </authorList>
    </citation>
    <scope>NUCLEOTIDE SEQUENCE [LARGE SCALE GENOMIC DNA]</scope>
    <source>
        <strain evidence="5 6">Hp12</strain>
    </source>
</reference>
<dbReference type="EMBL" id="QDDL01000004">
    <property type="protein sequence ID" value="PVZ68820.1"/>
    <property type="molecule type" value="Genomic_DNA"/>
</dbReference>
<dbReference type="PANTHER" id="PTHR43140">
    <property type="entry name" value="TYPE-1 RESTRICTION ENZYME ECOKI SPECIFICITY PROTEIN"/>
    <property type="match status" value="1"/>
</dbReference>
<comment type="caution">
    <text evidence="5">The sequence shown here is derived from an EMBL/GenBank/DDBJ whole genome shotgun (WGS) entry which is preliminary data.</text>
</comment>
<gene>
    <name evidence="5" type="ORF">DC094_11225</name>
</gene>
<proteinExistence type="inferred from homology"/>
<dbReference type="PANTHER" id="PTHR43140:SF1">
    <property type="entry name" value="TYPE I RESTRICTION ENZYME ECOKI SPECIFICITY SUBUNIT"/>
    <property type="match status" value="1"/>
</dbReference>
<dbReference type="InterPro" id="IPR000055">
    <property type="entry name" value="Restrct_endonuc_typeI_TRD"/>
</dbReference>